<dbReference type="Gene3D" id="2.120.10.30">
    <property type="entry name" value="TolB, C-terminal domain"/>
    <property type="match status" value="1"/>
</dbReference>
<evidence type="ECO:0000313" key="5">
    <source>
        <dbReference type="EMBL" id="KYN30659.1"/>
    </source>
</evidence>
<dbReference type="InterPro" id="IPR011042">
    <property type="entry name" value="6-blade_b-propeller_TolB-like"/>
</dbReference>
<protein>
    <submittedName>
        <fullName evidence="5">Protein yellow</fullName>
    </submittedName>
</protein>
<proteinExistence type="inferred from homology"/>
<comment type="similarity">
    <text evidence="2">Belongs to the major royal jelly protein family.</text>
</comment>
<keyword evidence="4" id="KW-0732">Signal</keyword>
<evidence type="ECO:0000313" key="6">
    <source>
        <dbReference type="Proteomes" id="UP000078541"/>
    </source>
</evidence>
<keyword evidence="3" id="KW-0964">Secreted</keyword>
<evidence type="ECO:0000256" key="3">
    <source>
        <dbReference type="ARBA" id="ARBA00022525"/>
    </source>
</evidence>
<dbReference type="EMBL" id="KQ982014">
    <property type="protein sequence ID" value="KYN30659.1"/>
    <property type="molecule type" value="Genomic_DNA"/>
</dbReference>
<dbReference type="Proteomes" id="UP000078541">
    <property type="component" value="Unassembled WGS sequence"/>
</dbReference>
<reference evidence="5 6" key="1">
    <citation type="submission" date="2016-03" db="EMBL/GenBank/DDBJ databases">
        <title>Trachymyrmex septentrionalis WGS genome.</title>
        <authorList>
            <person name="Nygaard S."/>
            <person name="Hu H."/>
            <person name="Boomsma J."/>
            <person name="Zhang G."/>
        </authorList>
    </citation>
    <scope>NUCLEOTIDE SEQUENCE [LARGE SCALE GENOMIC DNA]</scope>
    <source>
        <strain evidence="5">Tsep2-gDNA-1</strain>
        <tissue evidence="5">Whole body</tissue>
    </source>
</reference>
<evidence type="ECO:0000256" key="4">
    <source>
        <dbReference type="ARBA" id="ARBA00022729"/>
    </source>
</evidence>
<dbReference type="Pfam" id="PF03022">
    <property type="entry name" value="MRJP"/>
    <property type="match status" value="1"/>
</dbReference>
<comment type="subcellular location">
    <subcellularLocation>
        <location evidence="1">Secreted</location>
    </subcellularLocation>
</comment>
<accession>A0A151JSU2</accession>
<keyword evidence="6" id="KW-1185">Reference proteome</keyword>
<gene>
    <name evidence="5" type="ORF">ALC56_15080</name>
</gene>
<dbReference type="PANTHER" id="PTHR10009">
    <property type="entry name" value="PROTEIN YELLOW-RELATED"/>
    <property type="match status" value="1"/>
</dbReference>
<name>A0A151JSU2_9HYME</name>
<dbReference type="PANTHER" id="PTHR10009:SF18">
    <property type="entry name" value="PROTEIN YELLOW-LIKE PROTEIN"/>
    <property type="match status" value="1"/>
</dbReference>
<dbReference type="InterPro" id="IPR017996">
    <property type="entry name" value="MRJP/yellow-related"/>
</dbReference>
<dbReference type="SUPFAM" id="SSF75011">
    <property type="entry name" value="3-carboxy-cis,cis-mucoante lactonizing enzyme"/>
    <property type="match status" value="1"/>
</dbReference>
<organism evidence="5 6">
    <name type="scientific">Trachymyrmex septentrionalis</name>
    <dbReference type="NCBI Taxonomy" id="34720"/>
    <lineage>
        <taxon>Eukaryota</taxon>
        <taxon>Metazoa</taxon>
        <taxon>Ecdysozoa</taxon>
        <taxon>Arthropoda</taxon>
        <taxon>Hexapoda</taxon>
        <taxon>Insecta</taxon>
        <taxon>Pterygota</taxon>
        <taxon>Neoptera</taxon>
        <taxon>Endopterygota</taxon>
        <taxon>Hymenoptera</taxon>
        <taxon>Apocrita</taxon>
        <taxon>Aculeata</taxon>
        <taxon>Formicoidea</taxon>
        <taxon>Formicidae</taxon>
        <taxon>Myrmicinae</taxon>
        <taxon>Trachymyrmex</taxon>
    </lineage>
</organism>
<evidence type="ECO:0000256" key="2">
    <source>
        <dbReference type="ARBA" id="ARBA00009127"/>
    </source>
</evidence>
<dbReference type="AlphaFoldDB" id="A0A151JSU2"/>
<evidence type="ECO:0000256" key="1">
    <source>
        <dbReference type="ARBA" id="ARBA00004613"/>
    </source>
</evidence>
<dbReference type="STRING" id="34720.A0A151JSU2"/>
<dbReference type="GO" id="GO:0005576">
    <property type="term" value="C:extracellular region"/>
    <property type="evidence" value="ECO:0007669"/>
    <property type="project" value="UniProtKB-SubCell"/>
</dbReference>
<sequence>MKTFLFQSYRHLRLEEGIKADSIAYYSVIPFCTVSEKAALPVQTVNMFYLLFLTCLTITTGHTLNTVYSWKQVEFKLPNDTVRNEYKASGDYIPENNVPLGLAVWHKKVFVTIPRWKKGVLATLNSFSMNDNEDSPVLTPYPDFEANNISSPDGLVNIFRVRIDACDRMWGLDTGVNDILGDSKVVRPITLVVIDLKTNMILRKYTLKDTDIKPDSFIADLVIDVAPEQCDKAYAYMSDLTAYGIVVYNWEKNDSWRINHHFFHFDPLNGNQLLAGDYNISGYNFQWTDGVFGMSLSPIYANGSRVLYFHSMSGITEFSVPTDILQDNKLKRSEVYNNFRIVGTKGPLTQGPSSIIDPETCINYFTQINRNGIACWDITTKLNPETFKLVAQDNTTLVFPQDIAIDNESGKLYVLSNNLQKFMQGSFDPLMTNFFITSTDLETLTLLCRCNATN</sequence>